<sequence length="155" mass="16733">MKLSLVAVLALVPAALAQEKGSITAPTPGQHIAPGQNFTFKYFGRADYGVSSYDYSVWLVNSTVFDKKLSFEDVFTNGWFFGRYDYANYPAVPYSTHPAPKQLSMPNFTKPQGGFGAGQTASKVNFTLLVIEEYADGGGSVGRKLGTAGVPIVYN</sequence>
<accession>A0A4R0R8Z2</accession>
<comment type="caution">
    <text evidence="2">The sequence shown here is derived from an EMBL/GenBank/DDBJ whole genome shotgun (WGS) entry which is preliminary data.</text>
</comment>
<keyword evidence="3" id="KW-1185">Reference proteome</keyword>
<evidence type="ECO:0000313" key="3">
    <source>
        <dbReference type="Proteomes" id="UP000292702"/>
    </source>
</evidence>
<dbReference type="EMBL" id="RWJN01000330">
    <property type="protein sequence ID" value="TCD62993.1"/>
    <property type="molecule type" value="Genomic_DNA"/>
</dbReference>
<organism evidence="2 3">
    <name type="scientific">Steccherinum ochraceum</name>
    <dbReference type="NCBI Taxonomy" id="92696"/>
    <lineage>
        <taxon>Eukaryota</taxon>
        <taxon>Fungi</taxon>
        <taxon>Dikarya</taxon>
        <taxon>Basidiomycota</taxon>
        <taxon>Agaricomycotina</taxon>
        <taxon>Agaricomycetes</taxon>
        <taxon>Polyporales</taxon>
        <taxon>Steccherinaceae</taxon>
        <taxon>Steccherinum</taxon>
    </lineage>
</organism>
<dbReference type="OrthoDB" id="3944184at2759"/>
<name>A0A4R0R8Z2_9APHY</name>
<reference evidence="2 3" key="1">
    <citation type="submission" date="2018-11" db="EMBL/GenBank/DDBJ databases">
        <title>Genome assembly of Steccherinum ochraceum LE-BIN_3174, the white-rot fungus of the Steccherinaceae family (The Residual Polyporoid clade, Polyporales, Basidiomycota).</title>
        <authorList>
            <person name="Fedorova T.V."/>
            <person name="Glazunova O.A."/>
            <person name="Landesman E.O."/>
            <person name="Moiseenko K.V."/>
            <person name="Psurtseva N.V."/>
            <person name="Savinova O.S."/>
            <person name="Shakhova N.V."/>
            <person name="Tyazhelova T.V."/>
            <person name="Vasina D.V."/>
        </authorList>
    </citation>
    <scope>NUCLEOTIDE SEQUENCE [LARGE SCALE GENOMIC DNA]</scope>
    <source>
        <strain evidence="2 3">LE-BIN_3174</strain>
    </source>
</reference>
<evidence type="ECO:0000313" key="2">
    <source>
        <dbReference type="EMBL" id="TCD62993.1"/>
    </source>
</evidence>
<dbReference type="Proteomes" id="UP000292702">
    <property type="component" value="Unassembled WGS sequence"/>
</dbReference>
<keyword evidence="1" id="KW-0732">Signal</keyword>
<gene>
    <name evidence="2" type="ORF">EIP91_006152</name>
</gene>
<protein>
    <submittedName>
        <fullName evidence="2">Uncharacterized protein</fullName>
    </submittedName>
</protein>
<feature type="signal peptide" evidence="1">
    <location>
        <begin position="1"/>
        <end position="17"/>
    </location>
</feature>
<evidence type="ECO:0000256" key="1">
    <source>
        <dbReference type="SAM" id="SignalP"/>
    </source>
</evidence>
<dbReference type="AlphaFoldDB" id="A0A4R0R8Z2"/>
<feature type="chain" id="PRO_5020483468" evidence="1">
    <location>
        <begin position="18"/>
        <end position="155"/>
    </location>
</feature>
<proteinExistence type="predicted"/>